<name>A0A0A0B4Y5_9CELL</name>
<evidence type="ECO:0000259" key="5">
    <source>
        <dbReference type="PROSITE" id="PS50893"/>
    </source>
</evidence>
<evidence type="ECO:0000256" key="1">
    <source>
        <dbReference type="ARBA" id="ARBA00005417"/>
    </source>
</evidence>
<comment type="similarity">
    <text evidence="1">Belongs to the ABC transporter superfamily.</text>
</comment>
<evidence type="ECO:0000313" key="7">
    <source>
        <dbReference type="Proteomes" id="UP000029833"/>
    </source>
</evidence>
<dbReference type="CDD" id="cd03220">
    <property type="entry name" value="ABC_KpsT_Wzt"/>
    <property type="match status" value="1"/>
</dbReference>
<reference evidence="6 7" key="1">
    <citation type="submission" date="2013-10" db="EMBL/GenBank/DDBJ databases">
        <authorList>
            <person name="Wang G."/>
            <person name="Zhuang W."/>
        </authorList>
    </citation>
    <scope>NUCLEOTIDE SEQUENCE [LARGE SCALE GENOMIC DNA]</scope>
    <source>
        <strain evidence="6 7">DSM 20118</strain>
    </source>
</reference>
<keyword evidence="3" id="KW-0547">Nucleotide-binding</keyword>
<evidence type="ECO:0000313" key="6">
    <source>
        <dbReference type="EMBL" id="KGM01253.1"/>
    </source>
</evidence>
<keyword evidence="2" id="KW-0813">Transport</keyword>
<dbReference type="SUPFAM" id="SSF52540">
    <property type="entry name" value="P-loop containing nucleoside triphosphate hydrolases"/>
    <property type="match status" value="1"/>
</dbReference>
<gene>
    <name evidence="6" type="ORF">Q760_02730</name>
</gene>
<dbReference type="SMART" id="SM00382">
    <property type="entry name" value="AAA"/>
    <property type="match status" value="1"/>
</dbReference>
<dbReference type="InterPro" id="IPR029439">
    <property type="entry name" value="Wzt_C"/>
</dbReference>
<dbReference type="EMBL" id="AXNT01000120">
    <property type="protein sequence ID" value="KGM01253.1"/>
    <property type="molecule type" value="Genomic_DNA"/>
</dbReference>
<dbReference type="Gene3D" id="2.70.50.60">
    <property type="entry name" value="abc- transporter (atp binding component) like domain"/>
    <property type="match status" value="1"/>
</dbReference>
<dbReference type="PANTHER" id="PTHR46743:SF2">
    <property type="entry name" value="TEICHOIC ACIDS EXPORT ATP-BINDING PROTEIN TAGH"/>
    <property type="match status" value="1"/>
</dbReference>
<protein>
    <recommendedName>
        <fullName evidence="5">ABC transporter domain-containing protein</fullName>
    </recommendedName>
</protein>
<dbReference type="RefSeq" id="WP_052104328.1">
    <property type="nucleotide sequence ID" value="NZ_AXNT01000120.1"/>
</dbReference>
<sequence>MNDALATDGRDIAVTVDSVSKRFRLANERRTSLKELFVRGRSSYHDFWALRDVDLQVERGTTYGLIGHNGSGKSTLLKLMAGIHRPTSGSVEHAGRVSALLELGAGFHPELSGRDNIYLNGSILGMPKKKIDEAFDRILEFAGLGDFIDSPVKVYSSGMYARLGFSIAVHLDPEILIVDEILAVGDEDFQRRCFDYLAELRSRGVTIIFVSHSLALVQTMCDRVAWLDHGRLVAEGPAIEVVDAYVRDVNKRESTRLERTHTVTPDAGLDTSNRKGTGEIEVLGLDVIAGDDGGMAVTGEELTLRVRFRAHSPVENPVFALAFYPEHGQKVAGPNSVSMDLGVLEGDGHVDYHLDRLPLQHGHWKVSIGVTDSTYTHIYDHLDRTASLTVQTGRGPAQGGDVVLPGTWRLSTVADATLEETR</sequence>
<keyword evidence="4" id="KW-0067">ATP-binding</keyword>
<dbReference type="PROSITE" id="PS50893">
    <property type="entry name" value="ABC_TRANSPORTER_2"/>
    <property type="match status" value="1"/>
</dbReference>
<dbReference type="InterPro" id="IPR050683">
    <property type="entry name" value="Bact_Polysacc_Export_ATP-bd"/>
</dbReference>
<evidence type="ECO:0000256" key="4">
    <source>
        <dbReference type="ARBA" id="ARBA00022840"/>
    </source>
</evidence>
<dbReference type="CDD" id="cd10147">
    <property type="entry name" value="Wzt_C-like"/>
    <property type="match status" value="1"/>
</dbReference>
<dbReference type="Pfam" id="PF00005">
    <property type="entry name" value="ABC_tran"/>
    <property type="match status" value="1"/>
</dbReference>
<organism evidence="6 7">
    <name type="scientific">Cellulomonas cellasea DSM 20118</name>
    <dbReference type="NCBI Taxonomy" id="1408250"/>
    <lineage>
        <taxon>Bacteria</taxon>
        <taxon>Bacillati</taxon>
        <taxon>Actinomycetota</taxon>
        <taxon>Actinomycetes</taxon>
        <taxon>Micrococcales</taxon>
        <taxon>Cellulomonadaceae</taxon>
        <taxon>Cellulomonas</taxon>
    </lineage>
</organism>
<accession>A0A0A0B4Y5</accession>
<dbReference type="Pfam" id="PF14524">
    <property type="entry name" value="Wzt_C"/>
    <property type="match status" value="1"/>
</dbReference>
<keyword evidence="7" id="KW-1185">Reference proteome</keyword>
<dbReference type="GO" id="GO:0016020">
    <property type="term" value="C:membrane"/>
    <property type="evidence" value="ECO:0007669"/>
    <property type="project" value="InterPro"/>
</dbReference>
<dbReference type="PANTHER" id="PTHR46743">
    <property type="entry name" value="TEICHOIC ACIDS EXPORT ATP-BINDING PROTEIN TAGH"/>
    <property type="match status" value="1"/>
</dbReference>
<proteinExistence type="inferred from homology"/>
<evidence type="ECO:0000256" key="3">
    <source>
        <dbReference type="ARBA" id="ARBA00022741"/>
    </source>
</evidence>
<dbReference type="GO" id="GO:0016887">
    <property type="term" value="F:ATP hydrolysis activity"/>
    <property type="evidence" value="ECO:0007669"/>
    <property type="project" value="InterPro"/>
</dbReference>
<dbReference type="InterPro" id="IPR015860">
    <property type="entry name" value="ABC_transpr_TagH-like"/>
</dbReference>
<dbReference type="GO" id="GO:0140359">
    <property type="term" value="F:ABC-type transporter activity"/>
    <property type="evidence" value="ECO:0007669"/>
    <property type="project" value="InterPro"/>
</dbReference>
<evidence type="ECO:0000256" key="2">
    <source>
        <dbReference type="ARBA" id="ARBA00022448"/>
    </source>
</evidence>
<dbReference type="InterPro" id="IPR027417">
    <property type="entry name" value="P-loop_NTPase"/>
</dbReference>
<dbReference type="AlphaFoldDB" id="A0A0A0B4Y5"/>
<feature type="domain" description="ABC transporter" evidence="5">
    <location>
        <begin position="31"/>
        <end position="254"/>
    </location>
</feature>
<dbReference type="Proteomes" id="UP000029833">
    <property type="component" value="Unassembled WGS sequence"/>
</dbReference>
<dbReference type="Gene3D" id="3.40.50.300">
    <property type="entry name" value="P-loop containing nucleotide triphosphate hydrolases"/>
    <property type="match status" value="1"/>
</dbReference>
<comment type="caution">
    <text evidence="6">The sequence shown here is derived from an EMBL/GenBank/DDBJ whole genome shotgun (WGS) entry which is preliminary data.</text>
</comment>
<dbReference type="STRING" id="1408250.Q760_02730"/>
<dbReference type="InterPro" id="IPR003439">
    <property type="entry name" value="ABC_transporter-like_ATP-bd"/>
</dbReference>
<dbReference type="GO" id="GO:0005524">
    <property type="term" value="F:ATP binding"/>
    <property type="evidence" value="ECO:0007669"/>
    <property type="project" value="UniProtKB-KW"/>
</dbReference>
<dbReference type="InterPro" id="IPR003593">
    <property type="entry name" value="AAA+_ATPase"/>
</dbReference>